<protein>
    <recommendedName>
        <fullName evidence="3">Type III secretion system (T3SS) negative regulator GrlR</fullName>
    </recommendedName>
</protein>
<dbReference type="EMBL" id="JAANHS010000013">
    <property type="protein sequence ID" value="NHB77983.1"/>
    <property type="molecule type" value="Genomic_DNA"/>
</dbReference>
<evidence type="ECO:0000313" key="2">
    <source>
        <dbReference type="Proteomes" id="UP001515660"/>
    </source>
</evidence>
<comment type="caution">
    <text evidence="1">The sequence shown here is derived from an EMBL/GenBank/DDBJ whole genome shotgun (WGS) entry which is preliminary data.</text>
</comment>
<dbReference type="RefSeq" id="WP_166403999.1">
    <property type="nucleotide sequence ID" value="NZ_JAANHS010000013.1"/>
</dbReference>
<dbReference type="Proteomes" id="UP001515660">
    <property type="component" value="Unassembled WGS sequence"/>
</dbReference>
<name>A0ABX0GAR6_9RHOB</name>
<dbReference type="InterPro" id="IPR043019">
    <property type="entry name" value="GrlR_sf"/>
</dbReference>
<proteinExistence type="predicted"/>
<reference evidence="1 2" key="1">
    <citation type="journal article" date="2022" name="Microorganisms">
        <title>Genome Sequence and Characterization of a Xanthorhodopsin-Containing, Aerobic Anoxygenic Phototrophic Rhodobacter Species, Isolated from Mesophilic Conditions at Yellowstone National Park.</title>
        <authorList>
            <person name="Kyndt J.A."/>
            <person name="Robertson S."/>
            <person name="Shoffstall I.B."/>
            <person name="Ramaley R.F."/>
            <person name="Meyer T.E."/>
        </authorList>
    </citation>
    <scope>NUCLEOTIDE SEQUENCE [LARGE SCALE GENOMIC DNA]</scope>
    <source>
        <strain evidence="1 2">M37P</strain>
    </source>
</reference>
<gene>
    <name evidence="1" type="ORF">G8O29_14775</name>
</gene>
<dbReference type="Gene3D" id="2.40.128.380">
    <property type="entry name" value="T3SS negative regulator GrlR"/>
    <property type="match status" value="1"/>
</dbReference>
<evidence type="ECO:0000313" key="1">
    <source>
        <dbReference type="EMBL" id="NHB77983.1"/>
    </source>
</evidence>
<evidence type="ECO:0008006" key="3">
    <source>
        <dbReference type="Google" id="ProtNLM"/>
    </source>
</evidence>
<accession>A0ABX0GAR6</accession>
<keyword evidence="2" id="KW-1185">Reference proteome</keyword>
<sequence>MTTVEGLYWVQFESNLGLVGVGEIHVHDGVFRGKDDGYTYRGYLVRRGGCYFGKAVIIRTTPDALSIFGPVERFELELSGRFEGGELRFSGHVVGAEHLRLRFVLMRQVSFAAE</sequence>
<organism evidence="1 2">
    <name type="scientific">Rhodobacter calidifons</name>
    <dbReference type="NCBI Taxonomy" id="2715277"/>
    <lineage>
        <taxon>Bacteria</taxon>
        <taxon>Pseudomonadati</taxon>
        <taxon>Pseudomonadota</taxon>
        <taxon>Alphaproteobacteria</taxon>
        <taxon>Rhodobacterales</taxon>
        <taxon>Rhodobacter group</taxon>
        <taxon>Rhodobacter</taxon>
    </lineage>
</organism>